<dbReference type="EMBL" id="VDES01000003">
    <property type="protein sequence ID" value="MBA1375720.1"/>
    <property type="molecule type" value="Genomic_DNA"/>
</dbReference>
<comment type="caution">
    <text evidence="1">The sequence shown here is derived from an EMBL/GenBank/DDBJ whole genome shotgun (WGS) entry which is preliminary data.</text>
</comment>
<sequence length="193" mass="20299">MPAQAGAAEPALVPKQQVVSEFAACVLEQQPERVRALLASEQGSDEERSVAKRLMEGTASCTRGRAFITMRTGEARGALAEAVLKADAGLAGYADGLAVQDFARPTETTGRKFVIAYGQCLAARSPSQARALIATDYDSAAERDAMMGFDAALKDCMPTGLAYQINIRDVRNHVASALYDRALAASGGGDKNA</sequence>
<dbReference type="Proteomes" id="UP000589292">
    <property type="component" value="Unassembled WGS sequence"/>
</dbReference>
<accession>A0A7V8RG99</accession>
<name>A0A7V8RG99_9SPHN</name>
<proteinExistence type="predicted"/>
<protein>
    <submittedName>
        <fullName evidence="1">Uncharacterized protein</fullName>
    </submittedName>
</protein>
<evidence type="ECO:0000313" key="1">
    <source>
        <dbReference type="EMBL" id="MBA1375720.1"/>
    </source>
</evidence>
<keyword evidence="2" id="KW-1185">Reference proteome</keyword>
<dbReference type="AlphaFoldDB" id="A0A7V8RG99"/>
<gene>
    <name evidence="1" type="ORF">FG486_15355</name>
</gene>
<reference evidence="1 2" key="1">
    <citation type="journal article" date="1994" name="Int. J. Syst. Bacteriol.">
        <title>Phylogenetic positions of novel aerobic, bacteriochlorophyll a-containing bacteria and description of Roseococcus thiosulfatophilus gen. nov., sp. nov., Erythromicrobium ramosum gen. nov., sp. nov., and Erythrobacter litoralis sp. nov.</title>
        <authorList>
            <person name="Yurkov V."/>
            <person name="Stackebrandt E."/>
            <person name="Holmes A."/>
            <person name="Fuerst J.A."/>
            <person name="Hugenholtz P."/>
            <person name="Golecki J."/>
            <person name="Gad'on N."/>
            <person name="Gorlenko V.M."/>
            <person name="Kompantseva E.I."/>
            <person name="Drews G."/>
        </authorList>
    </citation>
    <scope>NUCLEOTIDE SEQUENCE [LARGE SCALE GENOMIC DNA]</scope>
    <source>
        <strain evidence="1 2">KR-99</strain>
    </source>
</reference>
<organism evidence="1 2">
    <name type="scientific">Sphingomonas ursincola</name>
    <dbReference type="NCBI Taxonomy" id="56361"/>
    <lineage>
        <taxon>Bacteria</taxon>
        <taxon>Pseudomonadati</taxon>
        <taxon>Pseudomonadota</taxon>
        <taxon>Alphaproteobacteria</taxon>
        <taxon>Sphingomonadales</taxon>
        <taxon>Sphingomonadaceae</taxon>
        <taxon>Sphingomonas</taxon>
    </lineage>
</organism>
<evidence type="ECO:0000313" key="2">
    <source>
        <dbReference type="Proteomes" id="UP000589292"/>
    </source>
</evidence>
<dbReference type="RefSeq" id="WP_181268192.1">
    <property type="nucleotide sequence ID" value="NZ_BAAAGB010000001.1"/>
</dbReference>